<gene>
    <name evidence="1" type="ORF">AN618_03920</name>
</gene>
<dbReference type="EMBL" id="LOED01000003">
    <property type="protein sequence ID" value="KXG78326.1"/>
    <property type="molecule type" value="Genomic_DNA"/>
</dbReference>
<proteinExistence type="predicted"/>
<accession>A0A140LCQ1</accession>
<sequence length="89" mass="10469">MICTKVRIPKEALAYDYDRKYDILNIFIDKPDPATSEEIYYGVYIFIDELADTIIGASILDYSKRDKEFLKKILPFEVDFDYVDSKIIN</sequence>
<reference evidence="1 2" key="1">
    <citation type="submission" date="2015-12" db="EMBL/GenBank/DDBJ databases">
        <title>Draft genome sequnece of Fervidicola ferrireducens strain Y170.</title>
        <authorList>
            <person name="Patel B.K."/>
        </authorList>
    </citation>
    <scope>NUCLEOTIDE SEQUENCE [LARGE SCALE GENOMIC DNA]</scope>
    <source>
        <strain evidence="1 2">Y170</strain>
    </source>
</reference>
<keyword evidence="2" id="KW-1185">Reference proteome</keyword>
<evidence type="ECO:0008006" key="3">
    <source>
        <dbReference type="Google" id="ProtNLM"/>
    </source>
</evidence>
<evidence type="ECO:0000313" key="1">
    <source>
        <dbReference type="EMBL" id="KXG78326.1"/>
    </source>
</evidence>
<dbReference type="Proteomes" id="UP000070427">
    <property type="component" value="Unassembled WGS sequence"/>
</dbReference>
<dbReference type="InParanoid" id="A0A140LCQ1"/>
<comment type="caution">
    <text evidence="1">The sequence shown here is derived from an EMBL/GenBank/DDBJ whole genome shotgun (WGS) entry which is preliminary data.</text>
</comment>
<dbReference type="OrthoDB" id="2971983at2"/>
<name>A0A140LCQ1_9FIRM</name>
<dbReference type="STRING" id="520764.AN618_03920"/>
<evidence type="ECO:0000313" key="2">
    <source>
        <dbReference type="Proteomes" id="UP000070427"/>
    </source>
</evidence>
<protein>
    <recommendedName>
        <fullName evidence="3">DUF2283 domain-containing protein</fullName>
    </recommendedName>
</protein>
<dbReference type="AlphaFoldDB" id="A0A140LCQ1"/>
<dbReference type="RefSeq" id="WP_066351419.1">
    <property type="nucleotide sequence ID" value="NZ_LOED01000003.1"/>
</dbReference>
<organism evidence="1 2">
    <name type="scientific">Fervidicola ferrireducens</name>
    <dbReference type="NCBI Taxonomy" id="520764"/>
    <lineage>
        <taxon>Bacteria</taxon>
        <taxon>Bacillati</taxon>
        <taxon>Bacillota</taxon>
        <taxon>Clostridia</taxon>
        <taxon>Thermosediminibacterales</taxon>
        <taxon>Thermosediminibacteraceae</taxon>
        <taxon>Fervidicola</taxon>
    </lineage>
</organism>